<dbReference type="SUPFAM" id="SSF49503">
    <property type="entry name" value="Cupredoxins"/>
    <property type="match status" value="1"/>
</dbReference>
<sequence>MAGIGIVVGILVTLVAVLIPWLPTSASEEMDRIEFVFWFATVICIGIFALVASVIIYSVLTFRSPPEDESDGPSIHGHTGLEVAWTVVPAVLVVAIGVLSAVVLSQNGNAGPNPLPVKVFALQFAWRFEYPEQNGLKSGELVLPVGRSVRFEMQSADVIHSFWIPEMGQKQDLVPGITTRVVVTPKREGTFRLVCTELCGLGHATMRAPVRVLSQAKFDAWVKQQQAGAGAGDKGAATFAAAGCGGCHTFTPAGTNGKIGPSLDNVAADAKKAGEDVRAYVKESIVDPNKVIAQGYSAGVMPRSYGQSLSAEEIDALVQYLAGSTQ</sequence>
<keyword evidence="13 19" id="KW-0472">Membrane</keyword>
<evidence type="ECO:0000256" key="6">
    <source>
        <dbReference type="ARBA" id="ARBA00022692"/>
    </source>
</evidence>
<feature type="domain" description="Cytochrome oxidase subunit II transmembrane region profile" evidence="21">
    <location>
        <begin position="13"/>
        <end position="111"/>
    </location>
</feature>
<dbReference type="PROSITE" id="PS50857">
    <property type="entry name" value="COX2_CUA"/>
    <property type="match status" value="1"/>
</dbReference>
<dbReference type="CDD" id="cd13919">
    <property type="entry name" value="CuRO_HCO_II_like_5"/>
    <property type="match status" value="1"/>
</dbReference>
<keyword evidence="3 17" id="KW-0813">Transport</keyword>
<proteinExistence type="inferred from homology"/>
<dbReference type="Gene3D" id="1.10.287.90">
    <property type="match status" value="1"/>
</dbReference>
<dbReference type="InterPro" id="IPR014222">
    <property type="entry name" value="Cyt_c_oxidase_su2"/>
</dbReference>
<keyword evidence="8" id="KW-1278">Translocase</keyword>
<dbReference type="GO" id="GO:0020037">
    <property type="term" value="F:heme binding"/>
    <property type="evidence" value="ECO:0007669"/>
    <property type="project" value="InterPro"/>
</dbReference>
<dbReference type="GO" id="GO:0004129">
    <property type="term" value="F:cytochrome-c oxidase activity"/>
    <property type="evidence" value="ECO:0007669"/>
    <property type="project" value="UniProtKB-EC"/>
</dbReference>
<keyword evidence="5 17" id="KW-0679">Respiratory chain</keyword>
<keyword evidence="24" id="KW-1185">Reference proteome</keyword>
<comment type="catalytic activity">
    <reaction evidence="15 18">
        <text>4 Fe(II)-[cytochrome c] + O2 + 8 H(+)(in) = 4 Fe(III)-[cytochrome c] + 2 H2O + 4 H(+)(out)</text>
        <dbReference type="Rhea" id="RHEA:11436"/>
        <dbReference type="Rhea" id="RHEA-COMP:10350"/>
        <dbReference type="Rhea" id="RHEA-COMP:14399"/>
        <dbReference type="ChEBI" id="CHEBI:15377"/>
        <dbReference type="ChEBI" id="CHEBI:15378"/>
        <dbReference type="ChEBI" id="CHEBI:15379"/>
        <dbReference type="ChEBI" id="CHEBI:29033"/>
        <dbReference type="ChEBI" id="CHEBI:29034"/>
        <dbReference type="EC" id="7.1.1.9"/>
    </reaction>
</comment>
<evidence type="ECO:0000256" key="9">
    <source>
        <dbReference type="ARBA" id="ARBA00022982"/>
    </source>
</evidence>
<evidence type="ECO:0000256" key="2">
    <source>
        <dbReference type="ARBA" id="ARBA00007866"/>
    </source>
</evidence>
<dbReference type="InterPro" id="IPR002429">
    <property type="entry name" value="CcO_II-like_C"/>
</dbReference>
<dbReference type="GO" id="GO:0005507">
    <property type="term" value="F:copper ion binding"/>
    <property type="evidence" value="ECO:0007669"/>
    <property type="project" value="InterPro"/>
</dbReference>
<keyword evidence="9 17" id="KW-0249">Electron transport</keyword>
<dbReference type="PANTHER" id="PTHR22888">
    <property type="entry name" value="CYTOCHROME C OXIDASE, SUBUNIT II"/>
    <property type="match status" value="1"/>
</dbReference>
<protein>
    <recommendedName>
        <fullName evidence="18">Cytochrome c oxidase subunit 2</fullName>
        <ecNumber evidence="18">7.1.1.9</ecNumber>
    </recommendedName>
</protein>
<evidence type="ECO:0000256" key="16">
    <source>
        <dbReference type="PROSITE-ProRule" id="PRU00433"/>
    </source>
</evidence>
<dbReference type="SUPFAM" id="SSF46626">
    <property type="entry name" value="Cytochrome c"/>
    <property type="match status" value="1"/>
</dbReference>
<dbReference type="EC" id="7.1.1.9" evidence="18"/>
<evidence type="ECO:0000256" key="11">
    <source>
        <dbReference type="ARBA" id="ARBA00023004"/>
    </source>
</evidence>
<reference evidence="24" key="2">
    <citation type="journal article" date="2019" name="MicrobiologyOpen">
        <title>High-quality draft genome sequence of Gaiella occulta isolated from a 150 meter deep mineral water borehole and comparison with the genome sequences of other deep-branching lineages of the phylum Actinobacteria.</title>
        <authorList>
            <person name="Severino R."/>
            <person name="Froufe H.J.C."/>
            <person name="Barroso C."/>
            <person name="Albuquerque L."/>
            <person name="Lobo-da-Cunha A."/>
            <person name="da Costa M.S."/>
            <person name="Egas C."/>
        </authorList>
    </citation>
    <scope>NUCLEOTIDE SEQUENCE [LARGE SCALE GENOMIC DNA]</scope>
    <source>
        <strain evidence="24">F2-233</strain>
    </source>
</reference>
<comment type="subcellular location">
    <subcellularLocation>
        <location evidence="17">Cell membrane</location>
        <topology evidence="17">Multi-pass membrane protein</topology>
    </subcellularLocation>
    <subcellularLocation>
        <location evidence="1">Membrane</location>
        <topology evidence="1">Multi-pass membrane protein</topology>
    </subcellularLocation>
</comment>
<dbReference type="PANTHER" id="PTHR22888:SF9">
    <property type="entry name" value="CYTOCHROME C OXIDASE SUBUNIT 2"/>
    <property type="match status" value="1"/>
</dbReference>
<dbReference type="PROSITE" id="PS00078">
    <property type="entry name" value="COX2"/>
    <property type="match status" value="1"/>
</dbReference>
<dbReference type="GO" id="GO:0042773">
    <property type="term" value="P:ATP synthesis coupled electron transport"/>
    <property type="evidence" value="ECO:0007669"/>
    <property type="project" value="TreeGrafter"/>
</dbReference>
<comment type="function">
    <text evidence="14 18">Subunits I and II form the functional core of the enzyme complex. Electrons originating in cytochrome c are transferred via heme a and Cu(A) to the binuclear center formed by heme a3 and Cu(B).</text>
</comment>
<reference evidence="23 24" key="1">
    <citation type="submission" date="2018-07" db="EMBL/GenBank/DDBJ databases">
        <title>High-quality-draft genome sequence of Gaiella occulta.</title>
        <authorList>
            <person name="Severino R."/>
            <person name="Froufe H.J.C."/>
            <person name="Rainey F.A."/>
            <person name="Barroso C."/>
            <person name="Albuquerque L."/>
            <person name="Lobo-Da-Cunha A."/>
            <person name="Da Costa M.S."/>
            <person name="Egas C."/>
        </authorList>
    </citation>
    <scope>NUCLEOTIDE SEQUENCE [LARGE SCALE GENOMIC DNA]</scope>
    <source>
        <strain evidence="23 24">F2-233</strain>
    </source>
</reference>
<evidence type="ECO:0000259" key="20">
    <source>
        <dbReference type="PROSITE" id="PS50857"/>
    </source>
</evidence>
<evidence type="ECO:0000256" key="17">
    <source>
        <dbReference type="RuleBase" id="RU000456"/>
    </source>
</evidence>
<dbReference type="SUPFAM" id="SSF81464">
    <property type="entry name" value="Cytochrome c oxidase subunit II-like, transmembrane region"/>
    <property type="match status" value="1"/>
</dbReference>
<feature type="domain" description="Cytochrome c" evidence="22">
    <location>
        <begin position="230"/>
        <end position="325"/>
    </location>
</feature>
<evidence type="ECO:0000256" key="3">
    <source>
        <dbReference type="ARBA" id="ARBA00022448"/>
    </source>
</evidence>
<dbReference type="Gene3D" id="2.60.40.420">
    <property type="entry name" value="Cupredoxins - blue copper proteins"/>
    <property type="match status" value="1"/>
</dbReference>
<evidence type="ECO:0000256" key="4">
    <source>
        <dbReference type="ARBA" id="ARBA00022617"/>
    </source>
</evidence>
<evidence type="ECO:0000256" key="19">
    <source>
        <dbReference type="SAM" id="Phobius"/>
    </source>
</evidence>
<evidence type="ECO:0000256" key="13">
    <source>
        <dbReference type="ARBA" id="ARBA00023136"/>
    </source>
</evidence>
<comment type="cofactor">
    <cofactor evidence="18">
        <name>Cu cation</name>
        <dbReference type="ChEBI" id="CHEBI:23378"/>
    </cofactor>
    <text evidence="18">Binds a copper A center.</text>
</comment>
<dbReference type="PROSITE" id="PS50999">
    <property type="entry name" value="COX2_TM"/>
    <property type="match status" value="1"/>
</dbReference>
<comment type="similarity">
    <text evidence="2 17">Belongs to the cytochrome c oxidase subunit 2 family.</text>
</comment>
<evidence type="ECO:0000259" key="22">
    <source>
        <dbReference type="PROSITE" id="PS51007"/>
    </source>
</evidence>
<keyword evidence="11 16" id="KW-0408">Iron</keyword>
<evidence type="ECO:0000256" key="5">
    <source>
        <dbReference type="ARBA" id="ARBA00022660"/>
    </source>
</evidence>
<dbReference type="InterPro" id="IPR036909">
    <property type="entry name" value="Cyt_c-like_dom_sf"/>
</dbReference>
<evidence type="ECO:0000313" key="24">
    <source>
        <dbReference type="Proteomes" id="UP000254134"/>
    </source>
</evidence>
<dbReference type="Proteomes" id="UP000254134">
    <property type="component" value="Unassembled WGS sequence"/>
</dbReference>
<keyword evidence="10 19" id="KW-1133">Transmembrane helix</keyword>
<dbReference type="InterPro" id="IPR045187">
    <property type="entry name" value="CcO_II"/>
</dbReference>
<keyword evidence="4 16" id="KW-0349">Heme</keyword>
<name>A0A7M2Z1B5_9ACTN</name>
<gene>
    <name evidence="23" type="ORF">Gocc_0001</name>
</gene>
<evidence type="ECO:0000256" key="7">
    <source>
        <dbReference type="ARBA" id="ARBA00022723"/>
    </source>
</evidence>
<evidence type="ECO:0000313" key="23">
    <source>
        <dbReference type="EMBL" id="RDI75582.1"/>
    </source>
</evidence>
<feature type="transmembrane region" description="Helical" evidence="19">
    <location>
        <begin position="35"/>
        <end position="60"/>
    </location>
</feature>
<accession>A0A7M2Z1B5</accession>
<evidence type="ECO:0000256" key="15">
    <source>
        <dbReference type="ARBA" id="ARBA00047816"/>
    </source>
</evidence>
<keyword evidence="7 16" id="KW-0479">Metal-binding</keyword>
<evidence type="ECO:0000256" key="14">
    <source>
        <dbReference type="ARBA" id="ARBA00024688"/>
    </source>
</evidence>
<keyword evidence="12 18" id="KW-0186">Copper</keyword>
<evidence type="ECO:0000259" key="21">
    <source>
        <dbReference type="PROSITE" id="PS50999"/>
    </source>
</evidence>
<dbReference type="Pfam" id="PF00116">
    <property type="entry name" value="COX2"/>
    <property type="match status" value="1"/>
</dbReference>
<feature type="transmembrane region" description="Helical" evidence="19">
    <location>
        <begin position="83"/>
        <end position="104"/>
    </location>
</feature>
<dbReference type="Pfam" id="PF02790">
    <property type="entry name" value="COX2_TM"/>
    <property type="match status" value="1"/>
</dbReference>
<dbReference type="GO" id="GO:0016491">
    <property type="term" value="F:oxidoreductase activity"/>
    <property type="evidence" value="ECO:0007669"/>
    <property type="project" value="InterPro"/>
</dbReference>
<evidence type="ECO:0000256" key="12">
    <source>
        <dbReference type="ARBA" id="ARBA00023008"/>
    </source>
</evidence>
<evidence type="ECO:0000256" key="1">
    <source>
        <dbReference type="ARBA" id="ARBA00004141"/>
    </source>
</evidence>
<dbReference type="NCBIfam" id="TIGR02866">
    <property type="entry name" value="CoxB"/>
    <property type="match status" value="1"/>
</dbReference>
<evidence type="ECO:0000256" key="18">
    <source>
        <dbReference type="RuleBase" id="RU004024"/>
    </source>
</evidence>
<evidence type="ECO:0000256" key="8">
    <source>
        <dbReference type="ARBA" id="ARBA00022967"/>
    </source>
</evidence>
<dbReference type="InterPro" id="IPR036257">
    <property type="entry name" value="Cyt_c_oxidase_su2_TM_sf"/>
</dbReference>
<comment type="caution">
    <text evidence="23">The sequence shown here is derived from an EMBL/GenBank/DDBJ whole genome shotgun (WGS) entry which is preliminary data.</text>
</comment>
<dbReference type="EMBL" id="QQZY01000001">
    <property type="protein sequence ID" value="RDI75582.1"/>
    <property type="molecule type" value="Genomic_DNA"/>
</dbReference>
<dbReference type="InterPro" id="IPR009056">
    <property type="entry name" value="Cyt_c-like_dom"/>
</dbReference>
<dbReference type="InterPro" id="IPR011759">
    <property type="entry name" value="Cyt_c_oxidase_su2_TM_dom"/>
</dbReference>
<dbReference type="PROSITE" id="PS51007">
    <property type="entry name" value="CYTC"/>
    <property type="match status" value="1"/>
</dbReference>
<keyword evidence="6 17" id="KW-0812">Transmembrane</keyword>
<dbReference type="Pfam" id="PF00034">
    <property type="entry name" value="Cytochrom_C"/>
    <property type="match status" value="1"/>
</dbReference>
<feature type="domain" description="Cytochrome oxidase subunit II copper A binding" evidence="20">
    <location>
        <begin position="112"/>
        <end position="224"/>
    </location>
</feature>
<feature type="transmembrane region" description="Helical" evidence="19">
    <location>
        <begin position="6"/>
        <end position="23"/>
    </location>
</feature>
<dbReference type="GO" id="GO:0005886">
    <property type="term" value="C:plasma membrane"/>
    <property type="evidence" value="ECO:0007669"/>
    <property type="project" value="UniProtKB-SubCell"/>
</dbReference>
<dbReference type="InterPro" id="IPR008972">
    <property type="entry name" value="Cupredoxin"/>
</dbReference>
<evidence type="ECO:0000256" key="10">
    <source>
        <dbReference type="ARBA" id="ARBA00022989"/>
    </source>
</evidence>
<organism evidence="23 24">
    <name type="scientific">Gaiella occulta</name>
    <dbReference type="NCBI Taxonomy" id="1002870"/>
    <lineage>
        <taxon>Bacteria</taxon>
        <taxon>Bacillati</taxon>
        <taxon>Actinomycetota</taxon>
        <taxon>Thermoleophilia</taxon>
        <taxon>Gaiellales</taxon>
        <taxon>Gaiellaceae</taxon>
        <taxon>Gaiella</taxon>
    </lineage>
</organism>
<dbReference type="InterPro" id="IPR001505">
    <property type="entry name" value="Copper_CuA"/>
</dbReference>
<dbReference type="AlphaFoldDB" id="A0A7M2Z1B5"/>